<dbReference type="AlphaFoldDB" id="D5SQF2"/>
<dbReference type="Proteomes" id="UP000002220">
    <property type="component" value="Chromosome"/>
</dbReference>
<reference evidence="1 2" key="1">
    <citation type="journal article" date="2010" name="Stand. Genomic Sci.">
        <title>Complete genome sequence of Planctomyces limnophilus type strain (Mu 290).</title>
        <authorList>
            <person name="Labutti K."/>
            <person name="Sikorski J."/>
            <person name="Schneider S."/>
            <person name="Nolan M."/>
            <person name="Lucas S."/>
            <person name="Glavina Del Rio T."/>
            <person name="Tice H."/>
            <person name="Cheng J.F."/>
            <person name="Goodwin L."/>
            <person name="Pitluck S."/>
            <person name="Liolios K."/>
            <person name="Ivanova N."/>
            <person name="Mavromatis K."/>
            <person name="Mikhailova N."/>
            <person name="Pati A."/>
            <person name="Chen A."/>
            <person name="Palaniappan K."/>
            <person name="Land M."/>
            <person name="Hauser L."/>
            <person name="Chang Y.J."/>
            <person name="Jeffries C.D."/>
            <person name="Tindall B.J."/>
            <person name="Rohde M."/>
            <person name="Goker M."/>
            <person name="Woyke T."/>
            <person name="Bristow J."/>
            <person name="Eisen J.A."/>
            <person name="Markowitz V."/>
            <person name="Hugenholtz P."/>
            <person name="Kyrpides N.C."/>
            <person name="Klenk H.P."/>
            <person name="Lapidus A."/>
        </authorList>
    </citation>
    <scope>NUCLEOTIDE SEQUENCE [LARGE SCALE GENOMIC DNA]</scope>
    <source>
        <strain evidence="2">ATCC 43296 / DSM 3776 / IFAM 1008 / 290</strain>
    </source>
</reference>
<dbReference type="KEGG" id="plm:Plim_0556"/>
<dbReference type="STRING" id="521674.Plim_0556"/>
<organism evidence="1 2">
    <name type="scientific">Planctopirus limnophila (strain ATCC 43296 / DSM 3776 / IFAM 1008 / Mu 290)</name>
    <name type="common">Planctomyces limnophilus</name>
    <dbReference type="NCBI Taxonomy" id="521674"/>
    <lineage>
        <taxon>Bacteria</taxon>
        <taxon>Pseudomonadati</taxon>
        <taxon>Planctomycetota</taxon>
        <taxon>Planctomycetia</taxon>
        <taxon>Planctomycetales</taxon>
        <taxon>Planctomycetaceae</taxon>
        <taxon>Planctopirus</taxon>
    </lineage>
</organism>
<evidence type="ECO:0000313" key="1">
    <source>
        <dbReference type="EMBL" id="ADG66404.1"/>
    </source>
</evidence>
<accession>D5SQF2</accession>
<protein>
    <submittedName>
        <fullName evidence="1">Uncharacterized protein</fullName>
    </submittedName>
</protein>
<keyword evidence="2" id="KW-1185">Reference proteome</keyword>
<name>D5SQF2_PLAL2</name>
<dbReference type="EMBL" id="CP001744">
    <property type="protein sequence ID" value="ADG66404.1"/>
    <property type="molecule type" value="Genomic_DNA"/>
</dbReference>
<gene>
    <name evidence="1" type="ordered locus">Plim_0556</name>
</gene>
<evidence type="ECO:0000313" key="2">
    <source>
        <dbReference type="Proteomes" id="UP000002220"/>
    </source>
</evidence>
<sequence>MLVASHICCGQGLSLSNTGHCQKFRRSLRLFAISCLLSIVELNRFRFFSGVIEQITPS</sequence>
<proteinExistence type="predicted"/>
<dbReference type="HOGENOM" id="CLU_2975368_0_0_0"/>